<dbReference type="EMBL" id="CABDUW010001761">
    <property type="protein sequence ID" value="VTJ83788.1"/>
    <property type="molecule type" value="Genomic_DNA"/>
</dbReference>
<organism evidence="1 2">
    <name type="scientific">Marmota monax</name>
    <name type="common">Woodchuck</name>
    <dbReference type="NCBI Taxonomy" id="9995"/>
    <lineage>
        <taxon>Eukaryota</taxon>
        <taxon>Metazoa</taxon>
        <taxon>Chordata</taxon>
        <taxon>Craniata</taxon>
        <taxon>Vertebrata</taxon>
        <taxon>Euteleostomi</taxon>
        <taxon>Mammalia</taxon>
        <taxon>Eutheria</taxon>
        <taxon>Euarchontoglires</taxon>
        <taxon>Glires</taxon>
        <taxon>Rodentia</taxon>
        <taxon>Sciuromorpha</taxon>
        <taxon>Sciuridae</taxon>
        <taxon>Xerinae</taxon>
        <taxon>Marmotini</taxon>
        <taxon>Marmota</taxon>
    </lineage>
</organism>
<proteinExistence type="predicted"/>
<dbReference type="AlphaFoldDB" id="A0A5E4CPH0"/>
<dbReference type="Proteomes" id="UP000335636">
    <property type="component" value="Unassembled WGS sequence"/>
</dbReference>
<comment type="caution">
    <text evidence="1">The sequence shown here is derived from an EMBL/GenBank/DDBJ whole genome shotgun (WGS) entry which is preliminary data.</text>
</comment>
<evidence type="ECO:0000313" key="1">
    <source>
        <dbReference type="EMBL" id="VTJ83788.1"/>
    </source>
</evidence>
<sequence>MDATEADIAAEPWRWPGDNAPIAAVVAATAATTTAGPLPAANNRHHYRCYHSPEGCFGEES</sequence>
<feature type="non-terminal residue" evidence="1">
    <location>
        <position position="61"/>
    </location>
</feature>
<evidence type="ECO:0000313" key="2">
    <source>
        <dbReference type="Proteomes" id="UP000335636"/>
    </source>
</evidence>
<accession>A0A5E4CPH0</accession>
<protein>
    <submittedName>
        <fullName evidence="1">Uncharacterized protein</fullName>
    </submittedName>
</protein>
<name>A0A5E4CPH0_MARMO</name>
<keyword evidence="2" id="KW-1185">Reference proteome</keyword>
<gene>
    <name evidence="1" type="ORF">MONAX_5E020062</name>
</gene>
<reference evidence="1" key="1">
    <citation type="submission" date="2019-04" db="EMBL/GenBank/DDBJ databases">
        <authorList>
            <person name="Alioto T."/>
            <person name="Alioto T."/>
        </authorList>
    </citation>
    <scope>NUCLEOTIDE SEQUENCE [LARGE SCALE GENOMIC DNA]</scope>
</reference>